<evidence type="ECO:0000256" key="5">
    <source>
        <dbReference type="ARBA" id="ARBA00022723"/>
    </source>
</evidence>
<comment type="similarity">
    <text evidence="2 12">Belongs to the D-alanine--D-alanine ligase family.</text>
</comment>
<dbReference type="InterPro" id="IPR005905">
    <property type="entry name" value="D_ala_D_ala"/>
</dbReference>
<dbReference type="InterPro" id="IPR011095">
    <property type="entry name" value="Dala_Dala_lig_C"/>
</dbReference>
<dbReference type="NCBIfam" id="NF002378">
    <property type="entry name" value="PRK01372.1"/>
    <property type="match status" value="1"/>
</dbReference>
<keyword evidence="16" id="KW-1185">Reference proteome</keyword>
<keyword evidence="9 12" id="KW-0133">Cell shape</keyword>
<dbReference type="SUPFAM" id="SSF52440">
    <property type="entry name" value="PreATP-grasp domain"/>
    <property type="match status" value="1"/>
</dbReference>
<dbReference type="HAMAP" id="MF_00047">
    <property type="entry name" value="Dala_Dala_lig"/>
    <property type="match status" value="1"/>
</dbReference>
<dbReference type="NCBIfam" id="TIGR01205">
    <property type="entry name" value="D_ala_D_alaTIGR"/>
    <property type="match status" value="1"/>
</dbReference>
<dbReference type="SMART" id="SM01209">
    <property type="entry name" value="GARS_A"/>
    <property type="match status" value="1"/>
</dbReference>
<accession>A0ABW8SZI0</accession>
<feature type="domain" description="ATP-grasp" evidence="14">
    <location>
        <begin position="101"/>
        <end position="295"/>
    </location>
</feature>
<evidence type="ECO:0000256" key="2">
    <source>
        <dbReference type="ARBA" id="ARBA00010871"/>
    </source>
</evidence>
<dbReference type="PIRSF" id="PIRSF039102">
    <property type="entry name" value="Ddl/VanB"/>
    <property type="match status" value="1"/>
</dbReference>
<keyword evidence="4 12" id="KW-0436">Ligase</keyword>
<dbReference type="RefSeq" id="WP_406768210.1">
    <property type="nucleotide sequence ID" value="NZ_JBJHZZ010000001.1"/>
</dbReference>
<dbReference type="PROSITE" id="PS00843">
    <property type="entry name" value="DALA_DALA_LIGASE_1"/>
    <property type="match status" value="1"/>
</dbReference>
<dbReference type="SUPFAM" id="SSF56059">
    <property type="entry name" value="Glutathione synthetase ATP-binding domain-like"/>
    <property type="match status" value="1"/>
</dbReference>
<protein>
    <recommendedName>
        <fullName evidence="12">D-alanine--D-alanine ligase</fullName>
        <ecNumber evidence="12">6.3.2.4</ecNumber>
    </recommendedName>
    <alternativeName>
        <fullName evidence="12">D-Ala-D-Ala ligase</fullName>
    </alternativeName>
    <alternativeName>
        <fullName evidence="12">D-alanylalanine synthetase</fullName>
    </alternativeName>
</protein>
<dbReference type="PANTHER" id="PTHR23132">
    <property type="entry name" value="D-ALANINE--D-ALANINE LIGASE"/>
    <property type="match status" value="1"/>
</dbReference>
<evidence type="ECO:0000256" key="12">
    <source>
        <dbReference type="HAMAP-Rule" id="MF_00047"/>
    </source>
</evidence>
<evidence type="ECO:0000256" key="1">
    <source>
        <dbReference type="ARBA" id="ARBA00004496"/>
    </source>
</evidence>
<dbReference type="GO" id="GO:0008716">
    <property type="term" value="F:D-alanine-D-alanine ligase activity"/>
    <property type="evidence" value="ECO:0007669"/>
    <property type="project" value="UniProtKB-EC"/>
</dbReference>
<dbReference type="Pfam" id="PF07478">
    <property type="entry name" value="Dala_Dala_lig_C"/>
    <property type="match status" value="1"/>
</dbReference>
<evidence type="ECO:0000256" key="9">
    <source>
        <dbReference type="ARBA" id="ARBA00022960"/>
    </source>
</evidence>
<keyword evidence="3 12" id="KW-0963">Cytoplasm</keyword>
<dbReference type="Pfam" id="PF01820">
    <property type="entry name" value="Dala_Dala_lig_N"/>
    <property type="match status" value="2"/>
</dbReference>
<comment type="pathway">
    <text evidence="12">Cell wall biogenesis; peptidoglycan biosynthesis.</text>
</comment>
<name>A0ABW8SZI0_9CLOT</name>
<dbReference type="InterPro" id="IPR013815">
    <property type="entry name" value="ATP_grasp_subdomain_1"/>
</dbReference>
<keyword evidence="10 12" id="KW-0573">Peptidoglycan synthesis</keyword>
<keyword evidence="5" id="KW-0479">Metal-binding</keyword>
<dbReference type="PROSITE" id="PS50975">
    <property type="entry name" value="ATP_GRASP"/>
    <property type="match status" value="1"/>
</dbReference>
<keyword evidence="8" id="KW-0460">Magnesium</keyword>
<dbReference type="Gene3D" id="3.30.1490.20">
    <property type="entry name" value="ATP-grasp fold, A domain"/>
    <property type="match status" value="1"/>
</dbReference>
<evidence type="ECO:0000256" key="10">
    <source>
        <dbReference type="ARBA" id="ARBA00022984"/>
    </source>
</evidence>
<keyword evidence="11 12" id="KW-0961">Cell wall biogenesis/degradation</keyword>
<comment type="subcellular location">
    <subcellularLocation>
        <location evidence="1 12">Cytoplasm</location>
    </subcellularLocation>
</comment>
<evidence type="ECO:0000256" key="6">
    <source>
        <dbReference type="ARBA" id="ARBA00022741"/>
    </source>
</evidence>
<sequence length="302" mass="33503">MRVGVIMGGTSSERDISLLTGKEILENLDKDKYEVAPILINSKKELIEKTLEEKIDFAFLALHGKFGEDGSAQAILEGLNIPYSGSGILASSLCMDKDISKRLMQSEGINTAPWVTIRKNDEINYKALEELGYPLVVKPANGGSSIGTNIVKNSEGIIDAVLSAFDFDDEVMIEKYVTGKEITCSILDGKLLPIIEIKPSSEFFDYKSKYADKGSDETIIELEASLEKVVREICIKCWNLFKCDIYGRIDMIIENSKPYVLEINTLPGMTKNSLLPKSAKAVNMDFKSLLDNIIRASLKINR</sequence>
<evidence type="ECO:0000256" key="4">
    <source>
        <dbReference type="ARBA" id="ARBA00022598"/>
    </source>
</evidence>
<comment type="caution">
    <text evidence="15">The sequence shown here is derived from an EMBL/GenBank/DDBJ whole genome shotgun (WGS) entry which is preliminary data.</text>
</comment>
<proteinExistence type="inferred from homology"/>
<organism evidence="15 16">
    <name type="scientific">Candidatus Clostridium stratigraminis</name>
    <dbReference type="NCBI Taxonomy" id="3381661"/>
    <lineage>
        <taxon>Bacteria</taxon>
        <taxon>Bacillati</taxon>
        <taxon>Bacillota</taxon>
        <taxon>Clostridia</taxon>
        <taxon>Eubacteriales</taxon>
        <taxon>Clostridiaceae</taxon>
        <taxon>Clostridium</taxon>
    </lineage>
</organism>
<gene>
    <name evidence="12" type="primary">ddl</name>
    <name evidence="15" type="ORF">ACJDUG_02050</name>
</gene>
<dbReference type="Gene3D" id="3.40.50.20">
    <property type="match status" value="1"/>
</dbReference>
<evidence type="ECO:0000313" key="16">
    <source>
        <dbReference type="Proteomes" id="UP001623591"/>
    </source>
</evidence>
<comment type="function">
    <text evidence="12">Cell wall formation.</text>
</comment>
<evidence type="ECO:0000256" key="11">
    <source>
        <dbReference type="ARBA" id="ARBA00023316"/>
    </source>
</evidence>
<evidence type="ECO:0000259" key="14">
    <source>
        <dbReference type="PROSITE" id="PS50975"/>
    </source>
</evidence>
<dbReference type="InterPro" id="IPR016185">
    <property type="entry name" value="PreATP-grasp_dom_sf"/>
</dbReference>
<evidence type="ECO:0000256" key="8">
    <source>
        <dbReference type="ARBA" id="ARBA00022842"/>
    </source>
</evidence>
<dbReference type="PANTHER" id="PTHR23132:SF23">
    <property type="entry name" value="D-ALANINE--D-ALANINE LIGASE B"/>
    <property type="match status" value="1"/>
</dbReference>
<keyword evidence="6 13" id="KW-0547">Nucleotide-binding</keyword>
<evidence type="ECO:0000256" key="7">
    <source>
        <dbReference type="ARBA" id="ARBA00022840"/>
    </source>
</evidence>
<dbReference type="Proteomes" id="UP001623591">
    <property type="component" value="Unassembled WGS sequence"/>
</dbReference>
<dbReference type="InterPro" id="IPR000291">
    <property type="entry name" value="D-Ala_lig_Van_CS"/>
</dbReference>
<comment type="catalytic activity">
    <reaction evidence="12">
        <text>2 D-alanine + ATP = D-alanyl-D-alanine + ADP + phosphate + H(+)</text>
        <dbReference type="Rhea" id="RHEA:11224"/>
        <dbReference type="ChEBI" id="CHEBI:15378"/>
        <dbReference type="ChEBI" id="CHEBI:30616"/>
        <dbReference type="ChEBI" id="CHEBI:43474"/>
        <dbReference type="ChEBI" id="CHEBI:57416"/>
        <dbReference type="ChEBI" id="CHEBI:57822"/>
        <dbReference type="ChEBI" id="CHEBI:456216"/>
        <dbReference type="EC" id="6.3.2.4"/>
    </reaction>
</comment>
<dbReference type="EMBL" id="JBJHZZ010000001">
    <property type="protein sequence ID" value="MFL0245758.1"/>
    <property type="molecule type" value="Genomic_DNA"/>
</dbReference>
<dbReference type="Gene3D" id="3.30.470.20">
    <property type="entry name" value="ATP-grasp fold, B domain"/>
    <property type="match status" value="1"/>
</dbReference>
<evidence type="ECO:0000313" key="15">
    <source>
        <dbReference type="EMBL" id="MFL0245758.1"/>
    </source>
</evidence>
<dbReference type="InterPro" id="IPR011761">
    <property type="entry name" value="ATP-grasp"/>
</dbReference>
<evidence type="ECO:0000256" key="13">
    <source>
        <dbReference type="PROSITE-ProRule" id="PRU00409"/>
    </source>
</evidence>
<dbReference type="PROSITE" id="PS00844">
    <property type="entry name" value="DALA_DALA_LIGASE_2"/>
    <property type="match status" value="1"/>
</dbReference>
<reference evidence="15 16" key="1">
    <citation type="submission" date="2024-11" db="EMBL/GenBank/DDBJ databases">
        <authorList>
            <person name="Heng Y.C."/>
            <person name="Lim A.C.H."/>
            <person name="Lee J.K.Y."/>
            <person name="Kittelmann S."/>
        </authorList>
    </citation>
    <scope>NUCLEOTIDE SEQUENCE [LARGE SCALE GENOMIC DNA]</scope>
    <source>
        <strain evidence="15 16">WILCCON 0185</strain>
    </source>
</reference>
<keyword evidence="7 13" id="KW-0067">ATP-binding</keyword>
<dbReference type="EC" id="6.3.2.4" evidence="12"/>
<evidence type="ECO:0000256" key="3">
    <source>
        <dbReference type="ARBA" id="ARBA00022490"/>
    </source>
</evidence>
<dbReference type="InterPro" id="IPR011127">
    <property type="entry name" value="Dala_Dala_lig_N"/>
</dbReference>